<dbReference type="EMBL" id="CP002737">
    <property type="protein sequence ID" value="AEF95970.1"/>
    <property type="molecule type" value="Genomic_DNA"/>
</dbReference>
<name>F6BB85_METIK</name>
<dbReference type="RefSeq" id="WP_013798579.1">
    <property type="nucleotide sequence ID" value="NC_015562.1"/>
</dbReference>
<dbReference type="KEGG" id="mig:Metig_0414"/>
<dbReference type="HOGENOM" id="CLU_122697_0_0_2"/>
<organism evidence="3">
    <name type="scientific">Methanotorris igneus (strain DSM 5666 / JCM 11834 / Kol 5)</name>
    <dbReference type="NCBI Taxonomy" id="880724"/>
    <lineage>
        <taxon>Archaea</taxon>
        <taxon>Methanobacteriati</taxon>
        <taxon>Methanobacteriota</taxon>
        <taxon>Methanomada group</taxon>
        <taxon>Methanococci</taxon>
        <taxon>Methanococcales</taxon>
        <taxon>Methanocaldococcaceae</taxon>
        <taxon>Methanotorris</taxon>
    </lineage>
</organism>
<sequence length="181" mass="20747">MEGYILFIISLISGFLGVILIWKTFENLNKSKIREERAKEEEEIIEGLKELKSYIAPEQKKASKEYDLLEIAFEHDILDITIANEEGLPIASTLADSEELAAKYSGIYQYIKNFMKKDIVKVSIKDKDGYVYIISISKGNIPLYLIINTKIELSQFSEKSLLRKILPLLDKYLGQNFDGNN</sequence>
<keyword evidence="1" id="KW-0812">Transmembrane</keyword>
<feature type="transmembrane region" description="Helical" evidence="1">
    <location>
        <begin position="6"/>
        <end position="25"/>
    </location>
</feature>
<keyword evidence="1" id="KW-1133">Transmembrane helix</keyword>
<keyword evidence="1" id="KW-0472">Membrane</keyword>
<reference evidence="2 3" key="1">
    <citation type="submission" date="2011-05" db="EMBL/GenBank/DDBJ databases">
        <title>Complete sequence of Methanotorris igneus Kol 5.</title>
        <authorList>
            <consortium name="US DOE Joint Genome Institute"/>
            <person name="Lucas S."/>
            <person name="Han J."/>
            <person name="Lapidus A."/>
            <person name="Cheng J.-F."/>
            <person name="Goodwin L."/>
            <person name="Pitluck S."/>
            <person name="Peters L."/>
            <person name="Mikhailova N."/>
            <person name="Chertkov O."/>
            <person name="Han C."/>
            <person name="Tapia R."/>
            <person name="Land M."/>
            <person name="Hauser L."/>
            <person name="Kyrpides N."/>
            <person name="Ivanova N."/>
            <person name="Pagani I."/>
            <person name="Sieprawska-Lupa M."/>
            <person name="Whitman W."/>
            <person name="Woyke T."/>
        </authorList>
    </citation>
    <scope>NUCLEOTIDE SEQUENCE [LARGE SCALE GENOMIC DNA]</scope>
    <source>
        <strain evidence="3">DSM 5666 / JCM 11834 / Kol 5</strain>
    </source>
</reference>
<proteinExistence type="predicted"/>
<gene>
    <name evidence="2" type="ordered locus">Metig_0414</name>
</gene>
<dbReference type="Proteomes" id="UP000009227">
    <property type="component" value="Chromosome"/>
</dbReference>
<keyword evidence="3" id="KW-1185">Reference proteome</keyword>
<dbReference type="GeneID" id="10643251"/>
<evidence type="ECO:0000313" key="2">
    <source>
        <dbReference type="EMBL" id="AEF95970.1"/>
    </source>
</evidence>
<accession>F6BB85</accession>
<protein>
    <recommendedName>
        <fullName evidence="4">Roadblock/LC7 family protein</fullName>
    </recommendedName>
</protein>
<evidence type="ECO:0000313" key="3">
    <source>
        <dbReference type="Proteomes" id="UP000009227"/>
    </source>
</evidence>
<dbReference type="OrthoDB" id="60411at2157"/>
<dbReference type="STRING" id="880724.Metig_0414"/>
<evidence type="ECO:0000256" key="1">
    <source>
        <dbReference type="SAM" id="Phobius"/>
    </source>
</evidence>
<evidence type="ECO:0008006" key="4">
    <source>
        <dbReference type="Google" id="ProtNLM"/>
    </source>
</evidence>
<dbReference type="AlphaFoldDB" id="F6BB85"/>